<evidence type="ECO:0000313" key="2">
    <source>
        <dbReference type="Proteomes" id="UP000620124"/>
    </source>
</evidence>
<protein>
    <submittedName>
        <fullName evidence="1">Membrane protein</fullName>
    </submittedName>
</protein>
<proteinExistence type="predicted"/>
<reference evidence="1" key="1">
    <citation type="submission" date="2020-05" db="EMBL/GenBank/DDBJ databases">
        <title>Mycena genomes resolve the evolution of fungal bioluminescence.</title>
        <authorList>
            <person name="Tsai I.J."/>
        </authorList>
    </citation>
    <scope>NUCLEOTIDE SEQUENCE</scope>
    <source>
        <strain evidence="1">CCC161011</strain>
    </source>
</reference>
<gene>
    <name evidence="1" type="ORF">MVEN_00306900</name>
</gene>
<dbReference type="OrthoDB" id="3427at2759"/>
<dbReference type="EMBL" id="JACAZI010000002">
    <property type="protein sequence ID" value="KAF7369751.1"/>
    <property type="molecule type" value="Genomic_DNA"/>
</dbReference>
<dbReference type="AlphaFoldDB" id="A0A8H6Z3N8"/>
<accession>A0A8H6Z3N8</accession>
<comment type="caution">
    <text evidence="1">The sequence shown here is derived from an EMBL/GenBank/DDBJ whole genome shotgun (WGS) entry which is preliminary data.</text>
</comment>
<name>A0A8H6Z3N8_9AGAR</name>
<dbReference type="Proteomes" id="UP000620124">
    <property type="component" value="Unassembled WGS sequence"/>
</dbReference>
<sequence>MAALANKRIVIPGHYRALEWSEWDQVYAEALNLGIWVEVDVHPRPYCSSHQILKLTTQEMKNGHSVINTKGPSNGWFTSTSHEASDHSIGLSTDCTLSFPNIHIWLYLDVVVGFTKTDTEHDRSCL</sequence>
<evidence type="ECO:0000313" key="1">
    <source>
        <dbReference type="EMBL" id="KAF7369751.1"/>
    </source>
</evidence>
<keyword evidence="2" id="KW-1185">Reference proteome</keyword>
<organism evidence="1 2">
    <name type="scientific">Mycena venus</name>
    <dbReference type="NCBI Taxonomy" id="2733690"/>
    <lineage>
        <taxon>Eukaryota</taxon>
        <taxon>Fungi</taxon>
        <taxon>Dikarya</taxon>
        <taxon>Basidiomycota</taxon>
        <taxon>Agaricomycotina</taxon>
        <taxon>Agaricomycetes</taxon>
        <taxon>Agaricomycetidae</taxon>
        <taxon>Agaricales</taxon>
        <taxon>Marasmiineae</taxon>
        <taxon>Mycenaceae</taxon>
        <taxon>Mycena</taxon>
    </lineage>
</organism>